<dbReference type="RefSeq" id="WP_069440480.1">
    <property type="nucleotide sequence ID" value="NZ_LPWF01000003.1"/>
</dbReference>
<keyword evidence="1" id="KW-0732">Signal</keyword>
<feature type="chain" id="PRO_5009139068" description="YARHG domain-containing protein" evidence="1">
    <location>
        <begin position="28"/>
        <end position="109"/>
    </location>
</feature>
<sequence>MSDFRLWLAACAAVGLFAAVPHGPAQATMAARPLALAGADSQLVVDAAQDGARFHGKRAQAMYCLKRNYWWFYRPYTTAPEDFPRCEPYFHYLEPVDGRRGARTERYIK</sequence>
<evidence type="ECO:0000256" key="1">
    <source>
        <dbReference type="SAM" id="SignalP"/>
    </source>
</evidence>
<evidence type="ECO:0008006" key="4">
    <source>
        <dbReference type="Google" id="ProtNLM"/>
    </source>
</evidence>
<name>A0A1E3W811_9HYPH</name>
<accession>A0A1E3W811</accession>
<evidence type="ECO:0000313" key="3">
    <source>
        <dbReference type="Proteomes" id="UP000094472"/>
    </source>
</evidence>
<protein>
    <recommendedName>
        <fullName evidence="4">YARHG domain-containing protein</fullName>
    </recommendedName>
</protein>
<dbReference type="STRING" id="1774969.AUC69_04815"/>
<feature type="signal peptide" evidence="1">
    <location>
        <begin position="1"/>
        <end position="27"/>
    </location>
</feature>
<dbReference type="OrthoDB" id="8451453at2"/>
<gene>
    <name evidence="2" type="ORF">AUC69_04815</name>
</gene>
<keyword evidence="3" id="KW-1185">Reference proteome</keyword>
<organism evidence="2 3">
    <name type="scientific">Methyloceanibacter superfactus</name>
    <dbReference type="NCBI Taxonomy" id="1774969"/>
    <lineage>
        <taxon>Bacteria</taxon>
        <taxon>Pseudomonadati</taxon>
        <taxon>Pseudomonadota</taxon>
        <taxon>Alphaproteobacteria</taxon>
        <taxon>Hyphomicrobiales</taxon>
        <taxon>Hyphomicrobiaceae</taxon>
        <taxon>Methyloceanibacter</taxon>
    </lineage>
</organism>
<reference evidence="2 3" key="1">
    <citation type="journal article" date="2016" name="Environ. Microbiol.">
        <title>New Methyloceanibacter diversity from North Sea sediments includes methanotroph containing solely the soluble methane monooxygenase.</title>
        <authorList>
            <person name="Vekeman B."/>
            <person name="Kerckhof F.M."/>
            <person name="Cremers G."/>
            <person name="de Vos P."/>
            <person name="Vandamme P."/>
            <person name="Boon N."/>
            <person name="Op den Camp H.J."/>
            <person name="Heylen K."/>
        </authorList>
    </citation>
    <scope>NUCLEOTIDE SEQUENCE [LARGE SCALE GENOMIC DNA]</scope>
    <source>
        <strain evidence="2 3">R-67175</strain>
    </source>
</reference>
<proteinExistence type="predicted"/>
<evidence type="ECO:0000313" key="2">
    <source>
        <dbReference type="EMBL" id="ODS01921.1"/>
    </source>
</evidence>
<dbReference type="AlphaFoldDB" id="A0A1E3W811"/>
<dbReference type="Proteomes" id="UP000094472">
    <property type="component" value="Unassembled WGS sequence"/>
</dbReference>
<dbReference type="EMBL" id="LPWF01000003">
    <property type="protein sequence ID" value="ODS01921.1"/>
    <property type="molecule type" value="Genomic_DNA"/>
</dbReference>
<comment type="caution">
    <text evidence="2">The sequence shown here is derived from an EMBL/GenBank/DDBJ whole genome shotgun (WGS) entry which is preliminary data.</text>
</comment>